<feature type="region of interest" description="Disordered" evidence="1">
    <location>
        <begin position="20"/>
        <end position="39"/>
    </location>
</feature>
<dbReference type="InterPro" id="IPR017517">
    <property type="entry name" value="Maleyloyr_isom"/>
</dbReference>
<dbReference type="InterPro" id="IPR024344">
    <property type="entry name" value="MDMPI_metal-binding"/>
</dbReference>
<dbReference type="Proteomes" id="UP000217676">
    <property type="component" value="Chromosome"/>
</dbReference>
<dbReference type="InterPro" id="IPR034660">
    <property type="entry name" value="DinB/YfiT-like"/>
</dbReference>
<evidence type="ECO:0000313" key="3">
    <source>
        <dbReference type="EMBL" id="BAU85061.1"/>
    </source>
</evidence>
<evidence type="ECO:0000256" key="1">
    <source>
        <dbReference type="SAM" id="MobiDB-lite"/>
    </source>
</evidence>
<accession>A0A160P346</accession>
<evidence type="ECO:0000313" key="4">
    <source>
        <dbReference type="Proteomes" id="UP000217676"/>
    </source>
</evidence>
<sequence>MPSDCIDGAADHHVLVDPVVTGVSDDDEGGARDRDRDPWLPDRLLKTERDLLMPLLRRTPEGAYANRTACPGWTARQVLAHCAAALVRIVEDRLEEGVFLPDANASDVAEREDWPLGRILDELERGMTEAGPVIAEREDGRLDAVALGEWVHAGDVREAFGAPGAYCGDALDLALPLLSVTSRKRETPRLVGVLAGRPGEVALGNSIEGRAPARFNGDAATLIRIYSGRPLVRTRYELTGATEQELLIYR</sequence>
<dbReference type="Pfam" id="PF11716">
    <property type="entry name" value="MDMPI_N"/>
    <property type="match status" value="1"/>
</dbReference>
<dbReference type="SUPFAM" id="SSF109854">
    <property type="entry name" value="DinB/YfiT-like putative metalloenzymes"/>
    <property type="match status" value="1"/>
</dbReference>
<dbReference type="KEGG" id="slau:SLA_4173"/>
<dbReference type="NCBIfam" id="TIGR03083">
    <property type="entry name" value="maleylpyruvate isomerase family mycothiol-dependent enzyme"/>
    <property type="match status" value="1"/>
</dbReference>
<name>A0A160P346_STRLU</name>
<feature type="compositionally biased region" description="Basic and acidic residues" evidence="1">
    <location>
        <begin position="29"/>
        <end position="39"/>
    </location>
</feature>
<dbReference type="GO" id="GO:0046872">
    <property type="term" value="F:metal ion binding"/>
    <property type="evidence" value="ECO:0007669"/>
    <property type="project" value="InterPro"/>
</dbReference>
<feature type="domain" description="Mycothiol-dependent maleylpyruvate isomerase metal-binding" evidence="2">
    <location>
        <begin position="47"/>
        <end position="141"/>
    </location>
</feature>
<gene>
    <name evidence="3" type="ORF">SLA_4173</name>
</gene>
<keyword evidence="4" id="KW-1185">Reference proteome</keyword>
<proteinExistence type="predicted"/>
<dbReference type="EMBL" id="AP017424">
    <property type="protein sequence ID" value="BAU85061.1"/>
    <property type="molecule type" value="Genomic_DNA"/>
</dbReference>
<reference evidence="3 4" key="1">
    <citation type="journal article" date="2016" name="Genome Announc.">
        <title>Complete Genome Sequence of Thiostrepton-Producing Streptomyces laurentii ATCC 31255.</title>
        <authorList>
            <person name="Doi K."/>
            <person name="Fujino Y."/>
            <person name="Nagayoshi Y."/>
            <person name="Ohshima T."/>
            <person name="Ogata S."/>
        </authorList>
    </citation>
    <scope>NUCLEOTIDE SEQUENCE [LARGE SCALE GENOMIC DNA]</scope>
    <source>
        <strain evidence="3 4">ATCC 31255</strain>
    </source>
</reference>
<protein>
    <recommendedName>
        <fullName evidence="2">Mycothiol-dependent maleylpyruvate isomerase metal-binding domain-containing protein</fullName>
    </recommendedName>
</protein>
<evidence type="ECO:0000259" key="2">
    <source>
        <dbReference type="Pfam" id="PF11716"/>
    </source>
</evidence>
<dbReference type="RefSeq" id="WP_359874133.1">
    <property type="nucleotide sequence ID" value="NZ_JBEYHT010000007.1"/>
</dbReference>
<dbReference type="Gene3D" id="1.20.120.450">
    <property type="entry name" value="dinb family like domain"/>
    <property type="match status" value="1"/>
</dbReference>
<organism evidence="3 4">
    <name type="scientific">Streptomyces laurentii</name>
    <dbReference type="NCBI Taxonomy" id="39478"/>
    <lineage>
        <taxon>Bacteria</taxon>
        <taxon>Bacillati</taxon>
        <taxon>Actinomycetota</taxon>
        <taxon>Actinomycetes</taxon>
        <taxon>Kitasatosporales</taxon>
        <taxon>Streptomycetaceae</taxon>
        <taxon>Streptomyces</taxon>
    </lineage>
</organism>
<dbReference type="AlphaFoldDB" id="A0A160P346"/>